<reference evidence="1 2" key="1">
    <citation type="submission" date="2019-01" db="EMBL/GenBank/DDBJ databases">
        <title>Draft genome sequences of Candidatus Mycoplasma haemohominis SWG34-3 identified from a patient with pyrexia, anemia and liver dysfunction.</title>
        <authorList>
            <person name="Sekizuka T."/>
            <person name="Hattori N."/>
            <person name="Katano H."/>
            <person name="Takuma T."/>
            <person name="Ito T."/>
            <person name="Arai N."/>
            <person name="Yanai R."/>
            <person name="Ishii S."/>
            <person name="Miura Y."/>
            <person name="Tokunaga T."/>
            <person name="Watanabe H."/>
            <person name="Nomura N."/>
            <person name="Eguchi J."/>
            <person name="Arai T."/>
            <person name="Hasegawa H."/>
            <person name="Nakamaki T."/>
            <person name="Wakita T."/>
            <person name="Niki Y."/>
            <person name="Kuroda M."/>
        </authorList>
    </citation>
    <scope>NUCLEOTIDE SEQUENCE [LARGE SCALE GENOMIC DNA]</scope>
    <source>
        <strain evidence="1">SWG34-3</strain>
    </source>
</reference>
<proteinExistence type="predicted"/>
<dbReference type="Proteomes" id="UP000324831">
    <property type="component" value="Unassembled WGS sequence"/>
</dbReference>
<protein>
    <submittedName>
        <fullName evidence="1">Uncharacterized protein</fullName>
    </submittedName>
</protein>
<sequence length="268" mass="30027">MSLLVKAAAGLGAAATVATGGYFLFAGGSIEVFVISEQGSVDSTIYGTNTFGNAYADYMADPGEEKNKPFWEESFKKWQNDKNVKKMQFGKKFENVGFAYKGDQETNNNTALNQICKAAFKESKENVASNVDDTDTTKFKESEVWKYCSASRTGSKPVLLKDSQVKEDADLIAATESPETWGKKSKEHLVSTKDTSNDWFWELREKKFRSEQDSTEASEKNIFKIRKKSGNTVKQTCQEAYVLSSTNNEGKVTETDLKKYCYFEKTTQ</sequence>
<evidence type="ECO:0000313" key="1">
    <source>
        <dbReference type="EMBL" id="GCE63649.1"/>
    </source>
</evidence>
<dbReference type="AlphaFoldDB" id="A0A478FT43"/>
<name>A0A478FT43_9MOLU</name>
<evidence type="ECO:0000313" key="2">
    <source>
        <dbReference type="Proteomes" id="UP000324831"/>
    </source>
</evidence>
<gene>
    <name evidence="1" type="ORF">MHSWG343_06490</name>
</gene>
<comment type="caution">
    <text evidence="1">The sequence shown here is derived from an EMBL/GenBank/DDBJ whole genome shotgun (WGS) entry which is preliminary data.</text>
</comment>
<dbReference type="EMBL" id="BIMN01000003">
    <property type="protein sequence ID" value="GCE63649.1"/>
    <property type="molecule type" value="Genomic_DNA"/>
</dbReference>
<accession>A0A478FT43</accession>
<organism evidence="1 2">
    <name type="scientific">Candidatus Mycoplasma haematohominis</name>
    <dbReference type="NCBI Taxonomy" id="1494318"/>
    <lineage>
        <taxon>Bacteria</taxon>
        <taxon>Bacillati</taxon>
        <taxon>Mycoplasmatota</taxon>
        <taxon>Mollicutes</taxon>
        <taxon>Mycoplasmataceae</taxon>
        <taxon>Mycoplasma</taxon>
    </lineage>
</organism>